<dbReference type="PANTHER" id="PTHR46957:SF1">
    <property type="entry name" value="PHOSPHATIDYLINOSITOL PHOSPHATASE PTPRQ"/>
    <property type="match status" value="1"/>
</dbReference>
<feature type="domain" description="Fibronectin type-III" evidence="5">
    <location>
        <begin position="1732"/>
        <end position="1822"/>
    </location>
</feature>
<feature type="domain" description="Fibronectin type-III" evidence="5">
    <location>
        <begin position="238"/>
        <end position="329"/>
    </location>
</feature>
<gene>
    <name evidence="6" type="primary">PTPRQ</name>
    <name evidence="6" type="ORF">L345_08662</name>
</gene>
<dbReference type="Gene3D" id="3.10.100.10">
    <property type="entry name" value="Mannose-Binding Protein A, subunit A"/>
    <property type="match status" value="1"/>
</dbReference>
<organism evidence="6 7">
    <name type="scientific">Ophiophagus hannah</name>
    <name type="common">King cobra</name>
    <name type="synonym">Naja hannah</name>
    <dbReference type="NCBI Taxonomy" id="8665"/>
    <lineage>
        <taxon>Eukaryota</taxon>
        <taxon>Metazoa</taxon>
        <taxon>Chordata</taxon>
        <taxon>Craniata</taxon>
        <taxon>Vertebrata</taxon>
        <taxon>Euteleostomi</taxon>
        <taxon>Lepidosauria</taxon>
        <taxon>Squamata</taxon>
        <taxon>Bifurcata</taxon>
        <taxon>Unidentata</taxon>
        <taxon>Episquamata</taxon>
        <taxon>Toxicofera</taxon>
        <taxon>Serpentes</taxon>
        <taxon>Colubroidea</taxon>
        <taxon>Elapidae</taxon>
        <taxon>Elapinae</taxon>
        <taxon>Ophiophagus</taxon>
    </lineage>
</organism>
<accession>V8NV65</accession>
<dbReference type="PRINTS" id="PR00014">
    <property type="entry name" value="FNTYPEIII"/>
</dbReference>
<sequence>ITSNLKCDEVKKPSRAVSLEWSKFPEDQHPDFYIITYHIPDDFAQKNMKSVSAVQVKVQKATVLLEEGKKYDVMIQSVKNGIPESSVKTRVTSTSVLFNWNMLVHDFSIGISHNNFSYIFKNKERVYEWTSLRPATLHTFSLEFKQLDLEFINVSQILEFEIETDGWTAFKQSCYKINVDSKTWNMAQHQCGLFSTGAHLVDIRNKEEYAFITSYLQSFNQLNLVWTGLNDIKVICSVPENFTFKIQDVGTNEAALLWSSLNGWLNSNFQLNVKYYSKHSEQYSNFFTLNSTHTQIFNLDPGHSYKFLLSAQSPEGAQISLHPVMTVETRPLHLHNVKVTRVTSSEIFLQWDYPASSFNASFHHNLVNIFDSKTIKWKTFSFGKTSTSAVIRNVKSYNQYWTYVQSVAEKGTPSCYEDPIEIITGVTPPTSLLIHPEDVGEDHVVISWKLPEEGQESYIQIKPTAFKDKSMMFLVNDTEKFKIEPLIPGMTYDIGVATVISGNKSDLTTIQCTLKPKPVQMVIPYEIHSTFVILFVKIPAVGIIDGIHIISKEGPNATFTLLNDGKITIEKLIPGTEYDFFVFTSSRHMLSSVHHLPTIKTCKLFEFRDGLAVPLNIYEGRITNISIQIVWNQAEGDFQQYEVTCTNCADTYRVQKVTQEVAEFFNLIPGFLYNFVVKTEKEGYKDSLPVSIQVETEENTVYLFWELPNGGFDNFEGWGGPDPAILSYYLITGNKTLQTIIMPDNRAIVKNLMPGVEYIFQVKTIRGQDVSIPAKIKITTKPMKVCGLTLTLRNTTSVKLTWNPSVTDFSHYKASVSNKTFTKKYAILGPETHHTIINLTPGNIYNFTLQRVKGSAESAVSFTEFVTVFNVSSHSFSLHWSLPNGYVEQFYVQLAPPHGFVSLQDIGSGEYQAEISNTTPGTIYNVTVSSVSSSVYSLPVSRTVTTNVTNPGPPVFLAGEKVGSAGILLSWNTPHFPNGRIISYIVKYKEVCPWMQNIYTQVTTKPDSLEVLLTNLNPGTTYEIQVAAENSAGIGIFSEPFLFQTAESAPGKVVNLTVEAFNHSAVNLIWFLPQQPNGKITSFKISVKHARSGIIVKDVSVKVEDLLSGRLPECNDNSESFLWSTTIPSTTSSKTTTFTSSTVAPKAMSSVWNEPVSFVVNNLRPYTTYLFEVSAVTIEAGYIDSAIVRTPESVPEDPPQNLVMGNVTEKSFSILWEPPNIVTGKFTYKVELYGQTVRILDNSTKDLKFTFNNLIPFTLYDVFVAAETSAGEGPKSNITVFTPAGVPGPVFDLHVVEEAASFIRIAWKKPQQPNGVISQYRVKVLHEETEEILEDTILTEKIKHFSESADPDMIEEYALSSSLNKIKTVTSLYEGSAEMFPRVHEFSPVKYTSIPVDNFLALNDDAELYLNSVEQLSYRVNALQPFTKYAIAVSAFTIIGEGPPALLISKTSEQVPSSVENIDYKNISSSSILLFWDKPLNPNGKITHYTVYAMETLFLFVLDLKKYTDYKMRVTASTTVGESALSEDNDIFIRTLEDEPSSPPQNVEALAVTASEVNLRWLPPEMPNGIITHYEIMSDNGSILITKNATTPHLILNELKPYTLYNISVRAFTRLGHGNQSSDPLAVRTAETVPDFPPQNITYRNMSSSAIELSYFPPSVPNGIIKTYTIYLREINESEVRVINTTHLSLMITGLKKYTKHLVEVSSSTIKGEGPRSAPLDIITDEDAPSSPPRLLTVKQLSDAIVVLSWQPPLEPNGIILYYTVYICLLDIMSRNINASELSLELTDLEYNKKYSVYVTASTRFGDGNIKSDITSFRTSEG</sequence>
<evidence type="ECO:0000313" key="6">
    <source>
        <dbReference type="EMBL" id="ETE65563.1"/>
    </source>
</evidence>
<dbReference type="SUPFAM" id="SSF49265">
    <property type="entry name" value="Fibronectin type III"/>
    <property type="match status" value="8"/>
</dbReference>
<evidence type="ECO:0000313" key="7">
    <source>
        <dbReference type="Proteomes" id="UP000018936"/>
    </source>
</evidence>
<dbReference type="PROSITE" id="PS50853">
    <property type="entry name" value="FN3"/>
    <property type="match status" value="9"/>
</dbReference>
<dbReference type="FunFam" id="2.60.40.10:FF:001431">
    <property type="entry name" value="phosphatidylinositol phosphatase PTPRQ isoform X1"/>
    <property type="match status" value="1"/>
</dbReference>
<dbReference type="Pfam" id="PF00059">
    <property type="entry name" value="Lectin_C"/>
    <property type="match status" value="1"/>
</dbReference>
<feature type="domain" description="C-type lectin" evidence="4">
    <location>
        <begin position="170"/>
        <end position="231"/>
    </location>
</feature>
<dbReference type="SUPFAM" id="SSF56436">
    <property type="entry name" value="C-type lectin-like"/>
    <property type="match status" value="1"/>
</dbReference>
<dbReference type="SMART" id="SM00060">
    <property type="entry name" value="FN3"/>
    <property type="match status" value="17"/>
</dbReference>
<dbReference type="InterPro" id="IPR016186">
    <property type="entry name" value="C-type_lectin-like/link_sf"/>
</dbReference>
<evidence type="ECO:0000256" key="1">
    <source>
        <dbReference type="ARBA" id="ARBA00004613"/>
    </source>
</evidence>
<keyword evidence="3" id="KW-0964">Secreted</keyword>
<dbReference type="FunFam" id="2.60.40.10:FF:002575">
    <property type="entry name" value="Protein tyrosine phosphatase, receptor type Q"/>
    <property type="match status" value="1"/>
</dbReference>
<dbReference type="InterPro" id="IPR036116">
    <property type="entry name" value="FN3_sf"/>
</dbReference>
<dbReference type="PROSITE" id="PS50041">
    <property type="entry name" value="C_TYPE_LECTIN_2"/>
    <property type="match status" value="1"/>
</dbReference>
<dbReference type="CDD" id="cd00037">
    <property type="entry name" value="CLECT"/>
    <property type="match status" value="1"/>
</dbReference>
<dbReference type="SMART" id="SM00034">
    <property type="entry name" value="CLECT"/>
    <property type="match status" value="1"/>
</dbReference>
<comment type="similarity">
    <text evidence="2">Belongs to the true venom lectin family.</text>
</comment>
<feature type="domain" description="Fibronectin type-III" evidence="5">
    <location>
        <begin position="1543"/>
        <end position="1632"/>
    </location>
</feature>
<dbReference type="FunFam" id="2.60.40.10:FF:000937">
    <property type="entry name" value="phosphatidylinositol phosphatase PTPRQ isoform X1"/>
    <property type="match status" value="1"/>
</dbReference>
<feature type="non-terminal residue" evidence="6">
    <location>
        <position position="1"/>
    </location>
</feature>
<feature type="domain" description="Fibronectin type-III" evidence="5">
    <location>
        <begin position="953"/>
        <end position="1048"/>
    </location>
</feature>
<comment type="caution">
    <text evidence="6">The sequence shown here is derived from an EMBL/GenBank/DDBJ whole genome shotgun (WGS) entry which is preliminary data.</text>
</comment>
<comment type="subcellular location">
    <subcellularLocation>
        <location evidence="1">Secreted</location>
    </subcellularLocation>
</comment>
<evidence type="ECO:0000256" key="2">
    <source>
        <dbReference type="ARBA" id="ARBA00006250"/>
    </source>
</evidence>
<reference evidence="6 7" key="1">
    <citation type="journal article" date="2013" name="Proc. Natl. Acad. Sci. U.S.A.">
        <title>The king cobra genome reveals dynamic gene evolution and adaptation in the snake venom system.</title>
        <authorList>
            <person name="Vonk F.J."/>
            <person name="Casewell N.R."/>
            <person name="Henkel C.V."/>
            <person name="Heimberg A.M."/>
            <person name="Jansen H.J."/>
            <person name="McCleary R.J."/>
            <person name="Kerkkamp H.M."/>
            <person name="Vos R.A."/>
            <person name="Guerreiro I."/>
            <person name="Calvete J.J."/>
            <person name="Wuster W."/>
            <person name="Woods A.E."/>
            <person name="Logan J.M."/>
            <person name="Harrison R.A."/>
            <person name="Castoe T.A."/>
            <person name="de Koning A.P."/>
            <person name="Pollock D.D."/>
            <person name="Yandell M."/>
            <person name="Calderon D."/>
            <person name="Renjifo C."/>
            <person name="Currier R.B."/>
            <person name="Salgado D."/>
            <person name="Pla D."/>
            <person name="Sanz L."/>
            <person name="Hyder A.S."/>
            <person name="Ribeiro J.M."/>
            <person name="Arntzen J.W."/>
            <person name="van den Thillart G.E."/>
            <person name="Boetzer M."/>
            <person name="Pirovano W."/>
            <person name="Dirks R.P."/>
            <person name="Spaink H.P."/>
            <person name="Duboule D."/>
            <person name="McGlinn E."/>
            <person name="Kini R.M."/>
            <person name="Richardson M.K."/>
        </authorList>
    </citation>
    <scope>NUCLEOTIDE SEQUENCE</scope>
    <source>
        <tissue evidence="6">Blood</tissue>
    </source>
</reference>
<dbReference type="InterPro" id="IPR050713">
    <property type="entry name" value="RTP_Phos/Ushers"/>
</dbReference>
<evidence type="ECO:0000256" key="3">
    <source>
        <dbReference type="ARBA" id="ARBA00022525"/>
    </source>
</evidence>
<dbReference type="Gene3D" id="2.60.40.10">
    <property type="entry name" value="Immunoglobulins"/>
    <property type="match status" value="14"/>
</dbReference>
<name>V8NV65_OPHHA</name>
<dbReference type="PANTHER" id="PTHR46957">
    <property type="entry name" value="CYTOKINE RECEPTOR"/>
    <property type="match status" value="1"/>
</dbReference>
<feature type="domain" description="Fibronectin type-III" evidence="5">
    <location>
        <begin position="862"/>
        <end position="952"/>
    </location>
</feature>
<dbReference type="InterPro" id="IPR001304">
    <property type="entry name" value="C-type_lectin-like"/>
</dbReference>
<dbReference type="InterPro" id="IPR016187">
    <property type="entry name" value="CTDL_fold"/>
</dbReference>
<dbReference type="CDD" id="cd00063">
    <property type="entry name" value="FN3"/>
    <property type="match status" value="12"/>
</dbReference>
<keyword evidence="7" id="KW-1185">Reference proteome</keyword>
<evidence type="ECO:0000259" key="5">
    <source>
        <dbReference type="PROSITE" id="PS50853"/>
    </source>
</evidence>
<feature type="domain" description="Fibronectin type-III" evidence="5">
    <location>
        <begin position="1052"/>
        <end position="1146"/>
    </location>
</feature>
<proteinExistence type="inferred from homology"/>
<feature type="domain" description="Fibronectin type-III" evidence="5">
    <location>
        <begin position="1637"/>
        <end position="1727"/>
    </location>
</feature>
<dbReference type="EMBL" id="AZIM01001850">
    <property type="protein sequence ID" value="ETE65563.1"/>
    <property type="molecule type" value="Genomic_DNA"/>
</dbReference>
<dbReference type="InterPro" id="IPR013783">
    <property type="entry name" value="Ig-like_fold"/>
</dbReference>
<evidence type="ECO:0000259" key="4">
    <source>
        <dbReference type="PROSITE" id="PS50041"/>
    </source>
</evidence>
<dbReference type="OrthoDB" id="10253954at2759"/>
<dbReference type="Proteomes" id="UP000018936">
    <property type="component" value="Unassembled WGS sequence"/>
</dbReference>
<dbReference type="FunFam" id="2.60.40.10:FF:000478">
    <property type="entry name" value="Protein tyrosine phosphatase, receptor type Q"/>
    <property type="match status" value="2"/>
</dbReference>
<feature type="domain" description="Fibronectin type-III" evidence="5">
    <location>
        <begin position="330"/>
        <end position="430"/>
    </location>
</feature>
<dbReference type="Pfam" id="PF00041">
    <property type="entry name" value="fn3"/>
    <property type="match status" value="8"/>
</dbReference>
<dbReference type="GO" id="GO:0005576">
    <property type="term" value="C:extracellular region"/>
    <property type="evidence" value="ECO:0007669"/>
    <property type="project" value="UniProtKB-SubCell"/>
</dbReference>
<dbReference type="GO" id="GO:0016020">
    <property type="term" value="C:membrane"/>
    <property type="evidence" value="ECO:0007669"/>
    <property type="project" value="UniProtKB-SubCell"/>
</dbReference>
<feature type="domain" description="Fibronectin type-III" evidence="5">
    <location>
        <begin position="1198"/>
        <end position="1289"/>
    </location>
</feature>
<feature type="non-terminal residue" evidence="6">
    <location>
        <position position="1822"/>
    </location>
</feature>
<protein>
    <submittedName>
        <fullName evidence="6">Phosphotidylinositol phosphatase PTPRQ</fullName>
    </submittedName>
</protein>
<dbReference type="InterPro" id="IPR003961">
    <property type="entry name" value="FN3_dom"/>
</dbReference>